<name>A0A7I4AIK1_PHYPA</name>
<dbReference type="EnsemblPlants" id="Pp3c13_21910V3.5">
    <property type="protein sequence ID" value="Pp3c13_21910V3.5"/>
    <property type="gene ID" value="Pp3c13_21910"/>
</dbReference>
<protein>
    <recommendedName>
        <fullName evidence="2">SET domain-containing protein</fullName>
    </recommendedName>
</protein>
<feature type="region of interest" description="Disordered" evidence="1">
    <location>
        <begin position="93"/>
        <end position="151"/>
    </location>
</feature>
<accession>A0A7I4AIK1</accession>
<evidence type="ECO:0000256" key="1">
    <source>
        <dbReference type="SAM" id="MobiDB-lite"/>
    </source>
</evidence>
<dbReference type="GO" id="GO:0008168">
    <property type="term" value="F:methyltransferase activity"/>
    <property type="evidence" value="ECO:0007669"/>
    <property type="project" value="InterPro"/>
</dbReference>
<dbReference type="Gene3D" id="2.170.270.10">
    <property type="entry name" value="SET domain"/>
    <property type="match status" value="1"/>
</dbReference>
<reference evidence="3" key="3">
    <citation type="submission" date="2020-12" db="UniProtKB">
        <authorList>
            <consortium name="EnsemblPlants"/>
        </authorList>
    </citation>
    <scope>IDENTIFICATION</scope>
</reference>
<sequence length="464" mass="51400">MAMEVDGDGVDGILQKLLAPPSPQSMQNYYAELSKQGAGAGLQVRRMDGDTGKGVFANEDFEAEELVLREPPLVGAQHSRNKLARRLLLDDGSLSEDDNANHDDMDADGESTTSMNDEDQDEMEPEDTNDIDDDCGCSGESKKKKKALPSDARSALESGALELPYSDRFPLPDVVPCKGGCSDDVYCSDKCAEAAWTNHHSLLCTGPSSRCKNIDALVSFKEFTNETNDIFHIAAQVIAATVLRARKLEGSIKCKHESALLKAWEPFAMGFKLLWWETVALPPDVDPADERQFRDQMKDIAAQSLTLLKKAIYEDKYDPLFSLDVYGRIIGMFELNNLDLVVASPVEDYFLYIDDLPPAAKAEAEAYTKPFLEALGDDYAAYCEGSAFYTLQSCMNHSCRPNARAFKRDEDRDGHAVLLALRPIKKGEEVTISYIDEDASLEERRAALADYAFLCRCSRCLEES</sequence>
<dbReference type="PANTHER" id="PTHR47436">
    <property type="entry name" value="HISTONE-LYSINE N-METHYLTRANSFERASE ATXR2"/>
    <property type="match status" value="1"/>
</dbReference>
<evidence type="ECO:0000259" key="2">
    <source>
        <dbReference type="PROSITE" id="PS50280"/>
    </source>
</evidence>
<dbReference type="CDD" id="cd20071">
    <property type="entry name" value="SET_SMYD"/>
    <property type="match status" value="1"/>
</dbReference>
<dbReference type="SMART" id="SM00317">
    <property type="entry name" value="SET"/>
    <property type="match status" value="1"/>
</dbReference>
<feature type="domain" description="SET" evidence="2">
    <location>
        <begin position="40"/>
        <end position="435"/>
    </location>
</feature>
<dbReference type="InterPro" id="IPR044237">
    <property type="entry name" value="ATXR2-like"/>
</dbReference>
<gene>
    <name evidence="3" type="primary">LOC112290109</name>
</gene>
<reference evidence="3 4" key="1">
    <citation type="journal article" date="2008" name="Science">
        <title>The Physcomitrella genome reveals evolutionary insights into the conquest of land by plants.</title>
        <authorList>
            <person name="Rensing S."/>
            <person name="Lang D."/>
            <person name="Zimmer A."/>
            <person name="Terry A."/>
            <person name="Salamov A."/>
            <person name="Shapiro H."/>
            <person name="Nishiyama T."/>
            <person name="Perroud P.-F."/>
            <person name="Lindquist E."/>
            <person name="Kamisugi Y."/>
            <person name="Tanahashi T."/>
            <person name="Sakakibara K."/>
            <person name="Fujita T."/>
            <person name="Oishi K."/>
            <person name="Shin-I T."/>
            <person name="Kuroki Y."/>
            <person name="Toyoda A."/>
            <person name="Suzuki Y."/>
            <person name="Hashimoto A."/>
            <person name="Yamaguchi K."/>
            <person name="Sugano A."/>
            <person name="Kohara Y."/>
            <person name="Fujiyama A."/>
            <person name="Anterola A."/>
            <person name="Aoki S."/>
            <person name="Ashton N."/>
            <person name="Barbazuk W.B."/>
            <person name="Barker E."/>
            <person name="Bennetzen J."/>
            <person name="Bezanilla M."/>
            <person name="Blankenship R."/>
            <person name="Cho S.H."/>
            <person name="Dutcher S."/>
            <person name="Estelle M."/>
            <person name="Fawcett J.A."/>
            <person name="Gundlach H."/>
            <person name="Hanada K."/>
            <person name="Heyl A."/>
            <person name="Hicks K.A."/>
            <person name="Hugh J."/>
            <person name="Lohr M."/>
            <person name="Mayer K."/>
            <person name="Melkozernov A."/>
            <person name="Murata T."/>
            <person name="Nelson D."/>
            <person name="Pils B."/>
            <person name="Prigge M."/>
            <person name="Reiss B."/>
            <person name="Renner T."/>
            <person name="Rombauts S."/>
            <person name="Rushton P."/>
            <person name="Sanderfoot A."/>
            <person name="Schween G."/>
            <person name="Shiu S.-H."/>
            <person name="Stueber K."/>
            <person name="Theodoulou F.L."/>
            <person name="Tu H."/>
            <person name="Van de Peer Y."/>
            <person name="Verrier P.J."/>
            <person name="Waters E."/>
            <person name="Wood A."/>
            <person name="Yang L."/>
            <person name="Cove D."/>
            <person name="Cuming A."/>
            <person name="Hasebe M."/>
            <person name="Lucas S."/>
            <person name="Mishler D.B."/>
            <person name="Reski R."/>
            <person name="Grigoriev I."/>
            <person name="Quatrano R.S."/>
            <person name="Boore J.L."/>
        </authorList>
    </citation>
    <scope>NUCLEOTIDE SEQUENCE [LARGE SCALE GENOMIC DNA]</scope>
    <source>
        <strain evidence="3 4">cv. Gransden 2004</strain>
    </source>
</reference>
<dbReference type="Gramene" id="Pp3c13_21910V3.5">
    <property type="protein sequence ID" value="Pp3c13_21910V3.5"/>
    <property type="gene ID" value="Pp3c13_21910"/>
</dbReference>
<dbReference type="AlphaFoldDB" id="A0A7I4AIK1"/>
<dbReference type="Pfam" id="PF00856">
    <property type="entry name" value="SET"/>
    <property type="match status" value="1"/>
</dbReference>
<organism evidence="3 4">
    <name type="scientific">Physcomitrium patens</name>
    <name type="common">Spreading-leaved earth moss</name>
    <name type="synonym">Physcomitrella patens</name>
    <dbReference type="NCBI Taxonomy" id="3218"/>
    <lineage>
        <taxon>Eukaryota</taxon>
        <taxon>Viridiplantae</taxon>
        <taxon>Streptophyta</taxon>
        <taxon>Embryophyta</taxon>
        <taxon>Bryophyta</taxon>
        <taxon>Bryophytina</taxon>
        <taxon>Bryopsida</taxon>
        <taxon>Funariidae</taxon>
        <taxon>Funariales</taxon>
        <taxon>Funariaceae</taxon>
        <taxon>Physcomitrium</taxon>
    </lineage>
</organism>
<dbReference type="Proteomes" id="UP000006727">
    <property type="component" value="Chromosome 13"/>
</dbReference>
<evidence type="ECO:0000313" key="4">
    <source>
        <dbReference type="Proteomes" id="UP000006727"/>
    </source>
</evidence>
<dbReference type="SUPFAM" id="SSF82199">
    <property type="entry name" value="SET domain"/>
    <property type="match status" value="1"/>
</dbReference>
<dbReference type="PANTHER" id="PTHR47436:SF1">
    <property type="entry name" value="SET DOMAIN-CONTAINING PROTEIN"/>
    <property type="match status" value="1"/>
</dbReference>
<reference evidence="3 4" key="2">
    <citation type="journal article" date="2018" name="Plant J.">
        <title>The Physcomitrella patens chromosome-scale assembly reveals moss genome structure and evolution.</title>
        <authorList>
            <person name="Lang D."/>
            <person name="Ullrich K.K."/>
            <person name="Murat F."/>
            <person name="Fuchs J."/>
            <person name="Jenkins J."/>
            <person name="Haas F.B."/>
            <person name="Piednoel M."/>
            <person name="Gundlach H."/>
            <person name="Van Bel M."/>
            <person name="Meyberg R."/>
            <person name="Vives C."/>
            <person name="Morata J."/>
            <person name="Symeonidi A."/>
            <person name="Hiss M."/>
            <person name="Muchero W."/>
            <person name="Kamisugi Y."/>
            <person name="Saleh O."/>
            <person name="Blanc G."/>
            <person name="Decker E.L."/>
            <person name="van Gessel N."/>
            <person name="Grimwood J."/>
            <person name="Hayes R.D."/>
            <person name="Graham S.W."/>
            <person name="Gunter L.E."/>
            <person name="McDaniel S.F."/>
            <person name="Hoernstein S.N.W."/>
            <person name="Larsson A."/>
            <person name="Li F.W."/>
            <person name="Perroud P.F."/>
            <person name="Phillips J."/>
            <person name="Ranjan P."/>
            <person name="Rokshar D.S."/>
            <person name="Rothfels C.J."/>
            <person name="Schneider L."/>
            <person name="Shu S."/>
            <person name="Stevenson D.W."/>
            <person name="Thummler F."/>
            <person name="Tillich M."/>
            <person name="Villarreal Aguilar J.C."/>
            <person name="Widiez T."/>
            <person name="Wong G.K."/>
            <person name="Wymore A."/>
            <person name="Zhang Y."/>
            <person name="Zimmer A.D."/>
            <person name="Quatrano R.S."/>
            <person name="Mayer K.F.X."/>
            <person name="Goodstein D."/>
            <person name="Casacuberta J.M."/>
            <person name="Vandepoele K."/>
            <person name="Reski R."/>
            <person name="Cuming A.C."/>
            <person name="Tuskan G.A."/>
            <person name="Maumus F."/>
            <person name="Salse J."/>
            <person name="Schmutz J."/>
            <person name="Rensing S.A."/>
        </authorList>
    </citation>
    <scope>NUCLEOTIDE SEQUENCE [LARGE SCALE GENOMIC DNA]</scope>
    <source>
        <strain evidence="3 4">cv. Gransden 2004</strain>
    </source>
</reference>
<dbReference type="EMBL" id="ABEU02000013">
    <property type="status" value="NOT_ANNOTATED_CDS"/>
    <property type="molecule type" value="Genomic_DNA"/>
</dbReference>
<keyword evidence="4" id="KW-1185">Reference proteome</keyword>
<evidence type="ECO:0000313" key="3">
    <source>
        <dbReference type="EnsemblPlants" id="Pp3c13_21910V3.5"/>
    </source>
</evidence>
<proteinExistence type="predicted"/>
<dbReference type="InterPro" id="IPR046341">
    <property type="entry name" value="SET_dom_sf"/>
</dbReference>
<dbReference type="PROSITE" id="PS50280">
    <property type="entry name" value="SET"/>
    <property type="match status" value="1"/>
</dbReference>
<feature type="compositionally biased region" description="Acidic residues" evidence="1">
    <location>
        <begin position="116"/>
        <end position="135"/>
    </location>
</feature>
<dbReference type="InterPro" id="IPR001214">
    <property type="entry name" value="SET_dom"/>
</dbReference>